<evidence type="ECO:0000256" key="1">
    <source>
        <dbReference type="ARBA" id="ARBA00009836"/>
    </source>
</evidence>
<gene>
    <name evidence="5" type="primary">kptA</name>
    <name evidence="6" type="ORF">SMUL_2074</name>
</gene>
<dbReference type="SUPFAM" id="SSF56399">
    <property type="entry name" value="ADP-ribosylation"/>
    <property type="match status" value="1"/>
</dbReference>
<dbReference type="InterPro" id="IPR042081">
    <property type="entry name" value="RNA_2'-PTrans_C"/>
</dbReference>
<evidence type="ECO:0000256" key="2">
    <source>
        <dbReference type="ARBA" id="ARBA00022679"/>
    </source>
</evidence>
<keyword evidence="3 5" id="KW-0520">NAD</keyword>
<dbReference type="KEGG" id="smul:SMUL_2074"/>
<accession>A0AA86AMN7</accession>
<evidence type="ECO:0000256" key="4">
    <source>
        <dbReference type="ARBA" id="ARBA00025212"/>
    </source>
</evidence>
<dbReference type="PANTHER" id="PTHR12684">
    <property type="entry name" value="PUTATIVE PHOSPHOTRANSFERASE"/>
    <property type="match status" value="1"/>
</dbReference>
<dbReference type="GO" id="GO:0006388">
    <property type="term" value="P:tRNA splicing, via endonucleolytic cleavage and ligation"/>
    <property type="evidence" value="ECO:0007669"/>
    <property type="project" value="UniProtKB-UniRule"/>
</dbReference>
<dbReference type="EC" id="2.7.1.-" evidence="5"/>
<comment type="function">
    <text evidence="4 5">Removes the 2'-phosphate from RNA via an intermediate in which the phosphate is ADP-ribosylated by NAD followed by a presumed transesterification to release the RNA and generate ADP-ribose 1''-2''-cyclic phosphate (APPR&gt;P). May function as an ADP-ribosylase.</text>
</comment>
<organism evidence="6 7">
    <name type="scientific">Sulfurospirillum multivorans (strain DM 12446 / JCM 15788 / NBRC 109480)</name>
    <dbReference type="NCBI Taxonomy" id="1150621"/>
    <lineage>
        <taxon>Bacteria</taxon>
        <taxon>Pseudomonadati</taxon>
        <taxon>Campylobacterota</taxon>
        <taxon>Epsilonproteobacteria</taxon>
        <taxon>Campylobacterales</taxon>
        <taxon>Sulfurospirillaceae</taxon>
        <taxon>Sulfurospirillum</taxon>
    </lineage>
</organism>
<dbReference type="PANTHER" id="PTHR12684:SF2">
    <property type="entry name" value="TRNA 2'-PHOSPHOTRANSFERASE 1"/>
    <property type="match status" value="1"/>
</dbReference>
<keyword evidence="2 5" id="KW-0808">Transferase</keyword>
<evidence type="ECO:0000256" key="3">
    <source>
        <dbReference type="ARBA" id="ARBA00023027"/>
    </source>
</evidence>
<reference evidence="6 7" key="1">
    <citation type="journal article" date="2014" name="Environ. Microbiol.">
        <title>Insights into organohalide respiration and the versatile catabolism of Sulfurospirillum multivorans gained from comparative genomics and physiological studies.</title>
        <authorList>
            <person name="Goris T."/>
            <person name="Schubert T."/>
            <person name="Gadkari J."/>
            <person name="Wubet T."/>
            <person name="Tarkka M."/>
            <person name="Buscot F."/>
            <person name="Adrian L."/>
            <person name="Diekert G."/>
        </authorList>
    </citation>
    <scope>NUCLEOTIDE SEQUENCE [LARGE SCALE GENOMIC DNA]</scope>
    <source>
        <strain evidence="7">DM 12446 / JCM 15788 / NBRC 109480</strain>
    </source>
</reference>
<dbReference type="InterPro" id="IPR042080">
    <property type="entry name" value="RNA_2'-PTrans_N"/>
</dbReference>
<comment type="similarity">
    <text evidence="1 5">Belongs to the KptA/TPT1 family.</text>
</comment>
<name>A0AA86AMN7_SULMK</name>
<sequence length="173" mass="19824">MDISQISKYLSYILRHKPDSIGLILDNNGWANIDELISKTKEFVLTKEILNEVVKTSDKQRFIIKNNTIRANQGHSIDIDLNVLSTNPPSVLYHGTAIKNLDKIMQEGIKSMSRQYVHLSADKQTAINVAQRHGKPIVMRIDCKAMCEDGYKFYLSENNVWLTDYIPPKYIVI</sequence>
<dbReference type="GO" id="GO:0003950">
    <property type="term" value="F:NAD+ poly-ADP-ribosyltransferase activity"/>
    <property type="evidence" value="ECO:0007669"/>
    <property type="project" value="InterPro"/>
</dbReference>
<evidence type="ECO:0000256" key="5">
    <source>
        <dbReference type="HAMAP-Rule" id="MF_00299"/>
    </source>
</evidence>
<dbReference type="InterPro" id="IPR002745">
    <property type="entry name" value="Ptrans_KptA/Tpt1"/>
</dbReference>
<dbReference type="EMBL" id="CP007201">
    <property type="protein sequence ID" value="AHJ13329.1"/>
    <property type="molecule type" value="Genomic_DNA"/>
</dbReference>
<protein>
    <recommendedName>
        <fullName evidence="5">Probable RNA 2'-phosphotransferase</fullName>
        <ecNumber evidence="5">2.7.1.-</ecNumber>
    </recommendedName>
</protein>
<proteinExistence type="inferred from homology"/>
<dbReference type="Proteomes" id="UP000019322">
    <property type="component" value="Chromosome"/>
</dbReference>
<dbReference type="RefSeq" id="WP_223809691.1">
    <property type="nucleotide sequence ID" value="NZ_CP007201.1"/>
</dbReference>
<dbReference type="InterPro" id="IPR022928">
    <property type="entry name" value="RNA_2'-PTrans_KptA"/>
</dbReference>
<dbReference type="HAMAP" id="MF_00299">
    <property type="entry name" value="KptA"/>
    <property type="match status" value="1"/>
</dbReference>
<dbReference type="Pfam" id="PF01885">
    <property type="entry name" value="PTS_2-RNA"/>
    <property type="match status" value="1"/>
</dbReference>
<evidence type="ECO:0000313" key="6">
    <source>
        <dbReference type="EMBL" id="AHJ13329.1"/>
    </source>
</evidence>
<evidence type="ECO:0000313" key="7">
    <source>
        <dbReference type="Proteomes" id="UP000019322"/>
    </source>
</evidence>
<dbReference type="AlphaFoldDB" id="A0AA86AMN7"/>
<dbReference type="Gene3D" id="1.10.10.970">
    <property type="entry name" value="RNA 2'-phosphotransferase, Tpt1/KptA family, N-terminal domain"/>
    <property type="match status" value="1"/>
</dbReference>
<dbReference type="Gene3D" id="3.20.170.30">
    <property type="match status" value="1"/>
</dbReference>
<dbReference type="GO" id="GO:0000215">
    <property type="term" value="F:tRNA 2'-phosphotransferase activity"/>
    <property type="evidence" value="ECO:0007669"/>
    <property type="project" value="TreeGrafter"/>
</dbReference>